<dbReference type="InterPro" id="IPR015943">
    <property type="entry name" value="WD40/YVTN_repeat-like_dom_sf"/>
</dbReference>
<dbReference type="InterPro" id="IPR011050">
    <property type="entry name" value="Pectin_lyase_fold/virulence"/>
</dbReference>
<dbReference type="KEGG" id="tet:TTHERM_000310106"/>
<dbReference type="EMBL" id="GG662608">
    <property type="protein sequence ID" value="EWS73143.1"/>
    <property type="molecule type" value="Genomic_DNA"/>
</dbReference>
<name>W7X9R4_TETTS</name>
<keyword evidence="3" id="KW-1185">Reference proteome</keyword>
<dbReference type="InterPro" id="IPR036322">
    <property type="entry name" value="WD40_repeat_dom_sf"/>
</dbReference>
<dbReference type="OrthoDB" id="328011at2759"/>
<dbReference type="InParanoid" id="W7X9R4"/>
<evidence type="ECO:0000313" key="2">
    <source>
        <dbReference type="EMBL" id="EWS73143.1"/>
    </source>
</evidence>
<dbReference type="PANTHER" id="PTHR11319:SF35">
    <property type="entry name" value="OUTER MEMBRANE PROTEIN PMPC-RELATED"/>
    <property type="match status" value="1"/>
</dbReference>
<gene>
    <name evidence="2" type="ORF">TTHERM_000310106</name>
</gene>
<dbReference type="SUPFAM" id="SSF50978">
    <property type="entry name" value="WD40 repeat-like"/>
    <property type="match status" value="1"/>
</dbReference>
<dbReference type="SMART" id="SM00710">
    <property type="entry name" value="PbH1"/>
    <property type="match status" value="5"/>
</dbReference>
<evidence type="ECO:0000256" key="1">
    <source>
        <dbReference type="SAM" id="Phobius"/>
    </source>
</evidence>
<proteinExistence type="predicted"/>
<evidence type="ECO:0000313" key="3">
    <source>
        <dbReference type="Proteomes" id="UP000009168"/>
    </source>
</evidence>
<dbReference type="GeneID" id="24438331"/>
<dbReference type="InterPro" id="IPR011044">
    <property type="entry name" value="Quino_amine_DH_bsu"/>
</dbReference>
<dbReference type="Gene3D" id="2.130.10.10">
    <property type="entry name" value="YVTN repeat-like/Quinoprotein amine dehydrogenase"/>
    <property type="match status" value="1"/>
</dbReference>
<organism evidence="2 3">
    <name type="scientific">Tetrahymena thermophila (strain SB210)</name>
    <dbReference type="NCBI Taxonomy" id="312017"/>
    <lineage>
        <taxon>Eukaryota</taxon>
        <taxon>Sar</taxon>
        <taxon>Alveolata</taxon>
        <taxon>Ciliophora</taxon>
        <taxon>Intramacronucleata</taxon>
        <taxon>Oligohymenophorea</taxon>
        <taxon>Hymenostomatida</taxon>
        <taxon>Tetrahymenina</taxon>
        <taxon>Tetrahymenidae</taxon>
        <taxon>Tetrahymena</taxon>
    </lineage>
</organism>
<dbReference type="InterPro" id="IPR006626">
    <property type="entry name" value="PbH1"/>
</dbReference>
<dbReference type="Proteomes" id="UP000009168">
    <property type="component" value="Unassembled WGS sequence"/>
</dbReference>
<feature type="transmembrane region" description="Helical" evidence="1">
    <location>
        <begin position="1901"/>
        <end position="1921"/>
    </location>
</feature>
<sequence length="1977" mass="226732">MDLITIPQTNILIALTNNKYYSQSAIFYYIDIETNKIINVVELTTTIYLIKYVPVLNAIIGISSSTFYVFDIYTMNILQQSKVVDQIYSADNFIDNSIAVIASQKNIVVSYDIKEKKIINTYYSNSAVQNLKCLTLPNGEHVVIMNDASYIFLWDVDDGNYDFIQQVQTINQTCFAQYPNSYYVFASFNSTQLNLIDLNQYKSSNFTTVYALETLDILNNQTGSQNQNQTQIVQIIISQQNQLSHDYLVLGFSNGFQIIFQLPKEYDQQNFQLKMVEIFNVKFVKAIMPDNNLNLYISGMYAIYVVNYYEENNAYRYLLLFLPQYGNTIRYCVAYQNQEAYISSIDGHLAGTNDSGTSFLFYLQQQYPIYPNYFSAQLVSNSQDQEISYKLLNGGIMVFDVNNQQFKYYNVLQNQSWGQYQQYLVVKNTDHYAFVSAFYQQGNYSILVLNLNTQQAKFYQPSDKSVLSYPFVYSVNEQRIYATSYIGDLYIWDFNTTQIFKQKISNIPIIQILRIESSKYIIALDFDKNLIQISEQNSSIQTIYKFKTALTTMKYIDQVNLVFVGEQLIGNVYGFQFDQSISQYKLLIQLKAQQDQTILDISLTPITNLLFISGDSASIFFDIQQCLKNMQSCMKCSLSFYIVNNQEQYLSQNSYGQGTISYPFTTNQSILLSFLITQRYKKILVNVQEIKTVLYVSNKYPLELQQYILQFNFQNILQLQILSYFEDSFEPSIVYLEGDFSFNNFQSVLLGNITLIYNITQNQNCSLNFNSIINQVVLDNIQIQNNDLKNKDYCNNIKLINSQFSLQNTILDSKQFANLTFITSIGSSKVRLSNFSLVNSTLGLFSIFSEQSHTLLEVDNLTIYQNQCLNQSFQNQEQAISLFQAGKISFSKVNISKNYFCNMQIIQTVAQNTIQNLLFNLNEIQVFNNSFKTLSQSVLFSCLFSLLPQPDHQIAITNIQIYNNIIIQNQKIQNSQYFLSNMVQTSNIQNIMLSNINITDNHQIQFILSQSTINFNLQNFNCSYSDTYQEKNRNYPSSGCLSIQEVFNINISNLNVFQKVAHDSNLVDITNQKIEQTYILIQNSSFNNIILVQSQQYNQANPLIIKSSYQSNIIIENCTFSNNMLYGIPNSITLSSSGLQIINIVGNFVINNSKFLHLSSNSDINALYALSPNIQINLSIFENTLYQQDQGQASNNSENIISIKGGSINVKTQNLQINQSNFQKSLSYTGGFIFVTSYSKTLIISISDCEFSNSFTKLNGGVLFLDSIGSFVQLTLSTCQFKNIFLLNWQASLFYINQDTIGKNTENKSLISLNNVNFTDIYGNDQSSIFSLALSQLNITKSHYISNQNITFNEIIPLNQFNNFIPSTFISSFKSFIFINDITISNISDNYQLSSDHQIFINSQNSDISLTNCTISDIKMNLGGISQFTSDIVKIQNFQMHNIIFQTRNMLKRVLQYQKNLSCLRFINVTLTINQTNSCNIKCQYNCQGGFAFLDSSQLTLINSNFSDIQSENGGVIYIQDPNLNQIISNNTFQNNTSSQNGGAILIQSNQVQALFNMSIVQNYFLNNLAQNGKGGSIYFYSQNSIQRGYLSIVKNQILNNKAFIGGGIKYEGIIPTMSDNIVENNSAFLYGQNIFSYPTRLFLENSLELEKLNNQIQVQIDKIIITMQRSGASLPVMIFTLRNEYDDIMKFANTEDIQSSYIFLEIDPQTQFFQQFYLRGETKAYYNQETNSFQFKNIDLIGKPQSKTKIMVKSNLIRDINTIQLTDNYYFEIFVEILGCQMGQIIYKYNGFQECKICEQGTYSFDYNECYKCPNGADCLGGSKIVVEKGFWRKEENDDKILSCENLKENCQGGSFGNQICYRGHIGALCEECDINGVYWGQSYTKSGKYTCTQCSEIQYNMYVVVFVAFWTIVSMAVSIKSDSKKQTEIYRQELFQRIAQKSALKIKNQNSNNCDDYTSVLLNFPLLLDNHYKKR</sequence>
<dbReference type="PANTHER" id="PTHR11319">
    <property type="entry name" value="G PROTEIN-COUPLED RECEPTOR-RELATED"/>
    <property type="match status" value="1"/>
</dbReference>
<dbReference type="SUPFAM" id="SSF50969">
    <property type="entry name" value="YVTN repeat-like/Quinoprotein amine dehydrogenase"/>
    <property type="match status" value="1"/>
</dbReference>
<reference evidence="3" key="1">
    <citation type="journal article" date="2006" name="PLoS Biol.">
        <title>Macronuclear genome sequence of the ciliate Tetrahymena thermophila, a model eukaryote.</title>
        <authorList>
            <person name="Eisen J.A."/>
            <person name="Coyne R.S."/>
            <person name="Wu M."/>
            <person name="Wu D."/>
            <person name="Thiagarajan M."/>
            <person name="Wortman J.R."/>
            <person name="Badger J.H."/>
            <person name="Ren Q."/>
            <person name="Amedeo P."/>
            <person name="Jones K.M."/>
            <person name="Tallon L.J."/>
            <person name="Delcher A.L."/>
            <person name="Salzberg S.L."/>
            <person name="Silva J.C."/>
            <person name="Haas B.J."/>
            <person name="Majoros W.H."/>
            <person name="Farzad M."/>
            <person name="Carlton J.M."/>
            <person name="Smith R.K. Jr."/>
            <person name="Garg J."/>
            <person name="Pearlman R.E."/>
            <person name="Karrer K.M."/>
            <person name="Sun L."/>
            <person name="Manning G."/>
            <person name="Elde N.C."/>
            <person name="Turkewitz A.P."/>
            <person name="Asai D.J."/>
            <person name="Wilkes D.E."/>
            <person name="Wang Y."/>
            <person name="Cai H."/>
            <person name="Collins K."/>
            <person name="Stewart B.A."/>
            <person name="Lee S.R."/>
            <person name="Wilamowska K."/>
            <person name="Weinberg Z."/>
            <person name="Ruzzo W.L."/>
            <person name="Wloga D."/>
            <person name="Gaertig J."/>
            <person name="Frankel J."/>
            <person name="Tsao C.-C."/>
            <person name="Gorovsky M.A."/>
            <person name="Keeling P.J."/>
            <person name="Waller R.F."/>
            <person name="Patron N.J."/>
            <person name="Cherry J.M."/>
            <person name="Stover N.A."/>
            <person name="Krieger C.J."/>
            <person name="del Toro C."/>
            <person name="Ryder H.F."/>
            <person name="Williamson S.C."/>
            <person name="Barbeau R.A."/>
            <person name="Hamilton E.P."/>
            <person name="Orias E."/>
        </authorList>
    </citation>
    <scope>NUCLEOTIDE SEQUENCE [LARGE SCALE GENOMIC DNA]</scope>
    <source>
        <strain evidence="3">SB210</strain>
    </source>
</reference>
<keyword evidence="1" id="KW-0472">Membrane</keyword>
<accession>W7X9R4</accession>
<dbReference type="RefSeq" id="XP_012654330.1">
    <property type="nucleotide sequence ID" value="XM_012798876.1"/>
</dbReference>
<protein>
    <submittedName>
        <fullName evidence="2">Transmembrane protein, putative</fullName>
    </submittedName>
</protein>
<dbReference type="SUPFAM" id="SSF51126">
    <property type="entry name" value="Pectin lyase-like"/>
    <property type="match status" value="1"/>
</dbReference>
<keyword evidence="1 2" id="KW-0812">Transmembrane</keyword>
<keyword evidence="1" id="KW-1133">Transmembrane helix</keyword>